<accession>A0ABQ5F6L4</accession>
<feature type="region of interest" description="Disordered" evidence="1">
    <location>
        <begin position="166"/>
        <end position="201"/>
    </location>
</feature>
<name>A0ABQ5F6L4_9ASTR</name>
<dbReference type="EMBL" id="BQNB010017072">
    <property type="protein sequence ID" value="GJT59031.1"/>
    <property type="molecule type" value="Genomic_DNA"/>
</dbReference>
<feature type="compositionally biased region" description="Basic and acidic residues" evidence="1">
    <location>
        <begin position="187"/>
        <end position="201"/>
    </location>
</feature>
<reference evidence="2" key="1">
    <citation type="journal article" date="2022" name="Int. J. Mol. Sci.">
        <title>Draft Genome of Tanacetum Coccineum: Genomic Comparison of Closely Related Tanacetum-Family Plants.</title>
        <authorList>
            <person name="Yamashiro T."/>
            <person name="Shiraishi A."/>
            <person name="Nakayama K."/>
            <person name="Satake H."/>
        </authorList>
    </citation>
    <scope>NUCLEOTIDE SEQUENCE</scope>
</reference>
<keyword evidence="3" id="KW-1185">Reference proteome</keyword>
<feature type="region of interest" description="Disordered" evidence="1">
    <location>
        <begin position="35"/>
        <end position="56"/>
    </location>
</feature>
<dbReference type="Proteomes" id="UP001151760">
    <property type="component" value="Unassembled WGS sequence"/>
</dbReference>
<protein>
    <submittedName>
        <fullName evidence="2">Uncharacterized protein</fullName>
    </submittedName>
</protein>
<proteinExistence type="predicted"/>
<comment type="caution">
    <text evidence="2">The sequence shown here is derived from an EMBL/GenBank/DDBJ whole genome shotgun (WGS) entry which is preliminary data.</text>
</comment>
<evidence type="ECO:0000256" key="1">
    <source>
        <dbReference type="SAM" id="MobiDB-lite"/>
    </source>
</evidence>
<organism evidence="2 3">
    <name type="scientific">Tanacetum coccineum</name>
    <dbReference type="NCBI Taxonomy" id="301880"/>
    <lineage>
        <taxon>Eukaryota</taxon>
        <taxon>Viridiplantae</taxon>
        <taxon>Streptophyta</taxon>
        <taxon>Embryophyta</taxon>
        <taxon>Tracheophyta</taxon>
        <taxon>Spermatophyta</taxon>
        <taxon>Magnoliopsida</taxon>
        <taxon>eudicotyledons</taxon>
        <taxon>Gunneridae</taxon>
        <taxon>Pentapetalae</taxon>
        <taxon>asterids</taxon>
        <taxon>campanulids</taxon>
        <taxon>Asterales</taxon>
        <taxon>Asteraceae</taxon>
        <taxon>Asteroideae</taxon>
        <taxon>Anthemideae</taxon>
        <taxon>Anthemidinae</taxon>
        <taxon>Tanacetum</taxon>
    </lineage>
</organism>
<sequence>MIQPESEGSAHGHSIARLEVLRYDLEKNEKREECGLRHELSPEQSQHGDSNDVLRTSKYGESNASALEDLTLRPGSSIKEVLLMNLPDHRHIRQYLMFIANPYKCGLSRWHYYLTPILIFLKDIKNSKVKLRTVTTREVVSYDELDEIASFQDKYEQDGQNHKMIKKVKQDDDARLKISRTQSQKTKAQDRRSKHEGTRTL</sequence>
<reference evidence="2" key="2">
    <citation type="submission" date="2022-01" db="EMBL/GenBank/DDBJ databases">
        <authorList>
            <person name="Yamashiro T."/>
            <person name="Shiraishi A."/>
            <person name="Satake H."/>
            <person name="Nakayama K."/>
        </authorList>
    </citation>
    <scope>NUCLEOTIDE SEQUENCE</scope>
</reference>
<gene>
    <name evidence="2" type="ORF">Tco_1002564</name>
</gene>
<evidence type="ECO:0000313" key="3">
    <source>
        <dbReference type="Proteomes" id="UP001151760"/>
    </source>
</evidence>
<evidence type="ECO:0000313" key="2">
    <source>
        <dbReference type="EMBL" id="GJT59031.1"/>
    </source>
</evidence>